<sequence length="175" mass="20427">MTRVHCFISPIERYMVDSLSVYAANNIENLHRRQYYERKHLLLYCGFQFVLYGLESLYEFLMENVGGDLIFLKSHQNVRATGFHNNRNIIYDYNNLTFQLRPPYIYHRHPSRIIVKYEILEVINYSALYKYQFFYFVDADASIDARLAVPYAGSRTPITLTLVAAALGVMTSGAI</sequence>
<keyword evidence="1" id="KW-0812">Transmembrane</keyword>
<dbReference type="AlphaFoldDB" id="A0A1A9VM67"/>
<feature type="transmembrane region" description="Helical" evidence="1">
    <location>
        <begin position="41"/>
        <end position="61"/>
    </location>
</feature>
<dbReference type="EnsemblMetazoa" id="GAUT041412-RA">
    <property type="protein sequence ID" value="GAUT041412-PA"/>
    <property type="gene ID" value="GAUT041412"/>
</dbReference>
<keyword evidence="1" id="KW-1133">Transmembrane helix</keyword>
<dbReference type="VEuPathDB" id="VectorBase:GAUT041412"/>
<accession>A0A1A9VM67</accession>
<evidence type="ECO:0000313" key="3">
    <source>
        <dbReference type="Proteomes" id="UP000078200"/>
    </source>
</evidence>
<evidence type="ECO:0000313" key="2">
    <source>
        <dbReference type="EnsemblMetazoa" id="GAUT041412-PA"/>
    </source>
</evidence>
<keyword evidence="1" id="KW-0472">Membrane</keyword>
<dbReference type="Proteomes" id="UP000078200">
    <property type="component" value="Unassembled WGS sequence"/>
</dbReference>
<organism evidence="2 3">
    <name type="scientific">Glossina austeni</name>
    <name type="common">Savannah tsetse fly</name>
    <dbReference type="NCBI Taxonomy" id="7395"/>
    <lineage>
        <taxon>Eukaryota</taxon>
        <taxon>Metazoa</taxon>
        <taxon>Ecdysozoa</taxon>
        <taxon>Arthropoda</taxon>
        <taxon>Hexapoda</taxon>
        <taxon>Insecta</taxon>
        <taxon>Pterygota</taxon>
        <taxon>Neoptera</taxon>
        <taxon>Endopterygota</taxon>
        <taxon>Diptera</taxon>
        <taxon>Brachycera</taxon>
        <taxon>Muscomorpha</taxon>
        <taxon>Hippoboscoidea</taxon>
        <taxon>Glossinidae</taxon>
        <taxon>Glossina</taxon>
    </lineage>
</organism>
<reference evidence="2" key="1">
    <citation type="submission" date="2020-05" db="UniProtKB">
        <authorList>
            <consortium name="EnsemblMetazoa"/>
        </authorList>
    </citation>
    <scope>IDENTIFICATION</scope>
    <source>
        <strain evidence="2">TTRI</strain>
    </source>
</reference>
<proteinExistence type="predicted"/>
<protein>
    <submittedName>
        <fullName evidence="2">Uncharacterized protein</fullName>
    </submittedName>
</protein>
<name>A0A1A9VM67_GLOAU</name>
<keyword evidence="3" id="KW-1185">Reference proteome</keyword>
<evidence type="ECO:0000256" key="1">
    <source>
        <dbReference type="SAM" id="Phobius"/>
    </source>
</evidence>